<reference evidence="3" key="1">
    <citation type="submission" date="2021-01" db="EMBL/GenBank/DDBJ databases">
        <title>Phytophthora aleatoria, a newly-described species from Pinus radiata is distinct from Phytophthora cactorum isolates based on comparative genomics.</title>
        <authorList>
            <person name="Mcdougal R."/>
            <person name="Panda P."/>
            <person name="Williams N."/>
            <person name="Studholme D.J."/>
        </authorList>
    </citation>
    <scope>NUCLEOTIDE SEQUENCE</scope>
    <source>
        <strain evidence="3">NZFS 3830</strain>
    </source>
</reference>
<evidence type="ECO:0000313" key="3">
    <source>
        <dbReference type="EMBL" id="KAG6959728.1"/>
    </source>
</evidence>
<feature type="non-terminal residue" evidence="3">
    <location>
        <position position="1"/>
    </location>
</feature>
<feature type="compositionally biased region" description="Polar residues" evidence="1">
    <location>
        <begin position="1"/>
        <end position="14"/>
    </location>
</feature>
<sequence>QDQTKHANSSADRGQTTEEQKHPKKINKAQSWRRLEQEVAELPWCRPFTETLEDNTDLEDDTSNFEDGPDLFTADRIYAKKTNQAGQEYYLVSWVGYQELT</sequence>
<proteinExistence type="predicted"/>
<dbReference type="OrthoDB" id="128640at2759"/>
<dbReference type="InterPro" id="IPR000953">
    <property type="entry name" value="Chromo/chromo_shadow_dom"/>
</dbReference>
<accession>A0A8T1UH97</accession>
<name>A0A8T1UH97_9STRA</name>
<evidence type="ECO:0000313" key="4">
    <source>
        <dbReference type="Proteomes" id="UP000688947"/>
    </source>
</evidence>
<feature type="domain" description="Chromo" evidence="2">
    <location>
        <begin position="72"/>
        <end position="101"/>
    </location>
</feature>
<dbReference type="PROSITE" id="PS50013">
    <property type="entry name" value="CHROMO_2"/>
    <property type="match status" value="1"/>
</dbReference>
<dbReference type="AlphaFoldDB" id="A0A8T1UH97"/>
<organism evidence="3 4">
    <name type="scientific">Phytophthora cactorum</name>
    <dbReference type="NCBI Taxonomy" id="29920"/>
    <lineage>
        <taxon>Eukaryota</taxon>
        <taxon>Sar</taxon>
        <taxon>Stramenopiles</taxon>
        <taxon>Oomycota</taxon>
        <taxon>Peronosporomycetes</taxon>
        <taxon>Peronosporales</taxon>
        <taxon>Peronosporaceae</taxon>
        <taxon>Phytophthora</taxon>
    </lineage>
</organism>
<evidence type="ECO:0000259" key="2">
    <source>
        <dbReference type="PROSITE" id="PS50013"/>
    </source>
</evidence>
<gene>
    <name evidence="3" type="ORF">JG687_00008618</name>
</gene>
<dbReference type="Proteomes" id="UP000688947">
    <property type="component" value="Unassembled WGS sequence"/>
</dbReference>
<feature type="region of interest" description="Disordered" evidence="1">
    <location>
        <begin position="1"/>
        <end position="32"/>
    </location>
</feature>
<evidence type="ECO:0000256" key="1">
    <source>
        <dbReference type="SAM" id="MobiDB-lite"/>
    </source>
</evidence>
<protein>
    <recommendedName>
        <fullName evidence="2">Chromo domain-containing protein</fullName>
    </recommendedName>
</protein>
<comment type="caution">
    <text evidence="3">The sequence shown here is derived from an EMBL/GenBank/DDBJ whole genome shotgun (WGS) entry which is preliminary data.</text>
</comment>
<dbReference type="EMBL" id="JAENGZ010000421">
    <property type="protein sequence ID" value="KAG6959728.1"/>
    <property type="molecule type" value="Genomic_DNA"/>
</dbReference>